<accession>A0A9W6H9L8</accession>
<dbReference type="GO" id="GO:0003700">
    <property type="term" value="F:DNA-binding transcription factor activity"/>
    <property type="evidence" value="ECO:0007669"/>
    <property type="project" value="TreeGrafter"/>
</dbReference>
<dbReference type="PANTHER" id="PTHR30136:SF24">
    <property type="entry name" value="HTH-TYPE TRANSCRIPTIONAL REPRESSOR ALLR"/>
    <property type="match status" value="1"/>
</dbReference>
<keyword evidence="11" id="KW-1185">Reference proteome</keyword>
<dbReference type="GO" id="GO:0003677">
    <property type="term" value="F:DNA binding"/>
    <property type="evidence" value="ECO:0007669"/>
    <property type="project" value="UniProtKB-KW"/>
</dbReference>
<dbReference type="GO" id="GO:0045892">
    <property type="term" value="P:negative regulation of DNA-templated transcription"/>
    <property type="evidence" value="ECO:0007669"/>
    <property type="project" value="TreeGrafter"/>
</dbReference>
<dbReference type="InterPro" id="IPR029016">
    <property type="entry name" value="GAF-like_dom_sf"/>
</dbReference>
<dbReference type="InterPro" id="IPR036388">
    <property type="entry name" value="WH-like_DNA-bd_sf"/>
</dbReference>
<keyword evidence="3" id="KW-0238">DNA-binding</keyword>
<gene>
    <name evidence="10" type="ORF">GCM10017584_18410</name>
</gene>
<evidence type="ECO:0000256" key="2">
    <source>
        <dbReference type="ARBA" id="ARBA00023015"/>
    </source>
</evidence>
<dbReference type="SUPFAM" id="SSF55781">
    <property type="entry name" value="GAF domain-like"/>
    <property type="match status" value="1"/>
</dbReference>
<keyword evidence="1" id="KW-0319">Glycerol metabolism</keyword>
<reference evidence="10" key="2">
    <citation type="submission" date="2023-01" db="EMBL/GenBank/DDBJ databases">
        <authorList>
            <person name="Sun Q."/>
            <person name="Evtushenko L."/>
        </authorList>
    </citation>
    <scope>NUCLEOTIDE SEQUENCE</scope>
    <source>
        <strain evidence="10">VKM Ac-1401</strain>
    </source>
</reference>
<organism evidence="10 11">
    <name type="scientific">Leifsonia poae</name>
    <dbReference type="NCBI Taxonomy" id="110933"/>
    <lineage>
        <taxon>Bacteria</taxon>
        <taxon>Bacillati</taxon>
        <taxon>Actinomycetota</taxon>
        <taxon>Actinomycetes</taxon>
        <taxon>Micrococcales</taxon>
        <taxon>Microbacteriaceae</taxon>
        <taxon>Leifsonia</taxon>
    </lineage>
</organism>
<dbReference type="Pfam" id="PF09339">
    <property type="entry name" value="HTH_IclR"/>
    <property type="match status" value="1"/>
</dbReference>
<feature type="domain" description="IclR-ED" evidence="9">
    <location>
        <begin position="85"/>
        <end position="247"/>
    </location>
</feature>
<dbReference type="EMBL" id="BSEN01000006">
    <property type="protein sequence ID" value="GLJ76267.1"/>
    <property type="molecule type" value="Genomic_DNA"/>
</dbReference>
<dbReference type="InterPro" id="IPR014757">
    <property type="entry name" value="Tscrpt_reg_IclR_C"/>
</dbReference>
<name>A0A9W6H9L8_9MICO</name>
<comment type="function">
    <text evidence="5">May be an activator protein for the gylABX operon.</text>
</comment>
<feature type="region of interest" description="Disordered" evidence="7">
    <location>
        <begin position="1"/>
        <end position="24"/>
    </location>
</feature>
<dbReference type="CDD" id="cd00090">
    <property type="entry name" value="HTH_ARSR"/>
    <property type="match status" value="1"/>
</dbReference>
<dbReference type="Pfam" id="PF01614">
    <property type="entry name" value="IclR_C"/>
    <property type="match status" value="1"/>
</dbReference>
<feature type="compositionally biased region" description="Low complexity" evidence="7">
    <location>
        <begin position="10"/>
        <end position="21"/>
    </location>
</feature>
<dbReference type="FunFam" id="1.10.10.10:FF:000056">
    <property type="entry name" value="IclR family transcriptional regulator"/>
    <property type="match status" value="1"/>
</dbReference>
<dbReference type="SMART" id="SM00346">
    <property type="entry name" value="HTH_ICLR"/>
    <property type="match status" value="1"/>
</dbReference>
<sequence>MTTGPGGETAGDPTGDAAPAPHSQTLSRGIRVLEVLAERGAPMTIASIAAALGVHRSIAYRILRTLEDHGLVVRDRSGSVQLGPRMATLARSVSRDLQAAALPQLTAVANDLSMTAFLAVLDRRDVVTLVAVEPAHAHASVAQRPGTRHPLASGAPGIAIQSALTDSQWRTLPDEHPRDEAADARARGYATSHDEVIPGLASVAAPLAVTGQPVAAVAVVYVANGRDTAAIGARLAQAAAEIAADLR</sequence>
<dbReference type="PROSITE" id="PS51078">
    <property type="entry name" value="ICLR_ED"/>
    <property type="match status" value="1"/>
</dbReference>
<feature type="domain" description="HTH iclR-type" evidence="8">
    <location>
        <begin position="23"/>
        <end position="84"/>
    </location>
</feature>
<dbReference type="AlphaFoldDB" id="A0A9W6H9L8"/>
<keyword evidence="2" id="KW-0805">Transcription regulation</keyword>
<dbReference type="InterPro" id="IPR036390">
    <property type="entry name" value="WH_DNA-bd_sf"/>
</dbReference>
<protein>
    <recommendedName>
        <fullName evidence="6">Glycerol operon regulatory protein</fullName>
    </recommendedName>
</protein>
<keyword evidence="4" id="KW-0804">Transcription</keyword>
<dbReference type="GO" id="GO:0006071">
    <property type="term" value="P:glycerol metabolic process"/>
    <property type="evidence" value="ECO:0007669"/>
    <property type="project" value="UniProtKB-KW"/>
</dbReference>
<evidence type="ECO:0000256" key="4">
    <source>
        <dbReference type="ARBA" id="ARBA00023163"/>
    </source>
</evidence>
<dbReference type="InterPro" id="IPR050707">
    <property type="entry name" value="HTH_MetabolicPath_Reg"/>
</dbReference>
<dbReference type="InterPro" id="IPR005471">
    <property type="entry name" value="Tscrpt_reg_IclR_N"/>
</dbReference>
<comment type="caution">
    <text evidence="10">The sequence shown here is derived from an EMBL/GenBank/DDBJ whole genome shotgun (WGS) entry which is preliminary data.</text>
</comment>
<dbReference type="Gene3D" id="1.10.10.10">
    <property type="entry name" value="Winged helix-like DNA-binding domain superfamily/Winged helix DNA-binding domain"/>
    <property type="match status" value="1"/>
</dbReference>
<evidence type="ECO:0000313" key="10">
    <source>
        <dbReference type="EMBL" id="GLJ76267.1"/>
    </source>
</evidence>
<dbReference type="Gene3D" id="3.30.450.40">
    <property type="match status" value="1"/>
</dbReference>
<dbReference type="PANTHER" id="PTHR30136">
    <property type="entry name" value="HELIX-TURN-HELIX TRANSCRIPTIONAL REGULATOR, ICLR FAMILY"/>
    <property type="match status" value="1"/>
</dbReference>
<evidence type="ECO:0000256" key="6">
    <source>
        <dbReference type="ARBA" id="ARBA00070406"/>
    </source>
</evidence>
<evidence type="ECO:0000313" key="11">
    <source>
        <dbReference type="Proteomes" id="UP001142372"/>
    </source>
</evidence>
<evidence type="ECO:0000256" key="7">
    <source>
        <dbReference type="SAM" id="MobiDB-lite"/>
    </source>
</evidence>
<evidence type="ECO:0000256" key="5">
    <source>
        <dbReference type="ARBA" id="ARBA00058938"/>
    </source>
</evidence>
<evidence type="ECO:0000256" key="3">
    <source>
        <dbReference type="ARBA" id="ARBA00023125"/>
    </source>
</evidence>
<dbReference type="SUPFAM" id="SSF46785">
    <property type="entry name" value="Winged helix' DNA-binding domain"/>
    <property type="match status" value="1"/>
</dbReference>
<evidence type="ECO:0000256" key="1">
    <source>
        <dbReference type="ARBA" id="ARBA00022798"/>
    </source>
</evidence>
<dbReference type="PROSITE" id="PS51077">
    <property type="entry name" value="HTH_ICLR"/>
    <property type="match status" value="1"/>
</dbReference>
<proteinExistence type="predicted"/>
<evidence type="ECO:0000259" key="9">
    <source>
        <dbReference type="PROSITE" id="PS51078"/>
    </source>
</evidence>
<dbReference type="Proteomes" id="UP001142372">
    <property type="component" value="Unassembled WGS sequence"/>
</dbReference>
<reference evidence="10" key="1">
    <citation type="journal article" date="2014" name="Int. J. Syst. Evol. Microbiol.">
        <title>Complete genome sequence of Corynebacterium casei LMG S-19264T (=DSM 44701T), isolated from a smear-ripened cheese.</title>
        <authorList>
            <consortium name="US DOE Joint Genome Institute (JGI-PGF)"/>
            <person name="Walter F."/>
            <person name="Albersmeier A."/>
            <person name="Kalinowski J."/>
            <person name="Ruckert C."/>
        </authorList>
    </citation>
    <scope>NUCLEOTIDE SEQUENCE</scope>
    <source>
        <strain evidence="10">VKM Ac-1401</strain>
    </source>
</reference>
<dbReference type="InterPro" id="IPR011991">
    <property type="entry name" value="ArsR-like_HTH"/>
</dbReference>
<evidence type="ECO:0000259" key="8">
    <source>
        <dbReference type="PROSITE" id="PS51077"/>
    </source>
</evidence>